<proteinExistence type="predicted"/>
<dbReference type="EC" id="2.4.-.-" evidence="2"/>
<organism evidence="2 3">
    <name type="scientific">Methylobacterium brachiatum</name>
    <dbReference type="NCBI Taxonomy" id="269660"/>
    <lineage>
        <taxon>Bacteria</taxon>
        <taxon>Pseudomonadati</taxon>
        <taxon>Pseudomonadota</taxon>
        <taxon>Alphaproteobacteria</taxon>
        <taxon>Hyphomicrobiales</taxon>
        <taxon>Methylobacteriaceae</taxon>
        <taxon>Methylobacterium</taxon>
    </lineage>
</organism>
<feature type="domain" description="Glycosyltransferase 61 catalytic" evidence="1">
    <location>
        <begin position="152"/>
        <end position="338"/>
    </location>
</feature>
<evidence type="ECO:0000313" key="3">
    <source>
        <dbReference type="Proteomes" id="UP001432995"/>
    </source>
</evidence>
<dbReference type="RefSeq" id="WP_350380911.1">
    <property type="nucleotide sequence ID" value="NZ_JBELQD010000052.1"/>
</dbReference>
<evidence type="ECO:0000259" key="1">
    <source>
        <dbReference type="Pfam" id="PF04577"/>
    </source>
</evidence>
<dbReference type="EMBL" id="JBELQD010000052">
    <property type="protein sequence ID" value="MER2291611.1"/>
    <property type="molecule type" value="Genomic_DNA"/>
</dbReference>
<keyword evidence="2" id="KW-0808">Transferase</keyword>
<evidence type="ECO:0000313" key="2">
    <source>
        <dbReference type="EMBL" id="MER2291611.1"/>
    </source>
</evidence>
<accession>A0ABV1RA83</accession>
<dbReference type="Pfam" id="PF04577">
    <property type="entry name" value="Glyco_transf_61"/>
    <property type="match status" value="1"/>
</dbReference>
<sequence length="404" mass="44749">MRTPRYISCDPSVYAAGGFPGDADLLAGLHASPAPEIVPVAKLYAPARYTRVLDTDAIFADPALLPALTAAFAFVGGTQAVAPGSVLVRIDEARIHDRSLTVDRDGETLQLFETFRPADRVTLPQPGPGAPTRTLPSTDAYLLLTSSGTFNWGHWLAEDLPRLLAVEHLARRHKRICLLLHGFVPATDRMRIELLRALLHRRDVTLRLLRPDTTYRAETLYFASPVAGLPGPKHPQALADLSARAIAMMDRLDRRWWRPAPRRPTRLFVIRRRDRGRVPVGWDDLCRTLLARGYQPFDPEGISAREQAAAFAGAEHVVGCMGAAMVNTLFCRPGTRILYLAPETFTDPYYLDLAAARGHRYGVCYGKALDPTRPAQSDYVLDPDHLARALAWLDGDRAIRRQAA</sequence>
<dbReference type="Proteomes" id="UP001432995">
    <property type="component" value="Unassembled WGS sequence"/>
</dbReference>
<dbReference type="InterPro" id="IPR049625">
    <property type="entry name" value="Glyco_transf_61_cat"/>
</dbReference>
<keyword evidence="2" id="KW-0328">Glycosyltransferase</keyword>
<protein>
    <submittedName>
        <fullName evidence="2">Glycosyltransferase family 61 protein</fullName>
        <ecNumber evidence="2">2.4.-.-</ecNumber>
    </submittedName>
</protein>
<comment type="caution">
    <text evidence="2">The sequence shown here is derived from an EMBL/GenBank/DDBJ whole genome shotgun (WGS) entry which is preliminary data.</text>
</comment>
<keyword evidence="3" id="KW-1185">Reference proteome</keyword>
<gene>
    <name evidence="2" type="ORF">ABS770_25475</name>
</gene>
<name>A0ABV1RA83_9HYPH</name>
<dbReference type="GO" id="GO:0016757">
    <property type="term" value="F:glycosyltransferase activity"/>
    <property type="evidence" value="ECO:0007669"/>
    <property type="project" value="UniProtKB-KW"/>
</dbReference>
<reference evidence="2" key="1">
    <citation type="submission" date="2024-06" db="EMBL/GenBank/DDBJ databases">
        <authorList>
            <person name="Campbell A.G."/>
        </authorList>
    </citation>
    <scope>NUCLEOTIDE SEQUENCE</scope>
    <source>
        <strain evidence="2">EM17</strain>
    </source>
</reference>